<keyword evidence="3 6" id="KW-1133">Transmembrane helix</keyword>
<sequence length="195" mass="20917">METEEEYMEDHIVVAPLTPGTKYEMKVVAGNGDTDDLKTESVPQEVITEGDAPTEDSIATAGWFIGMMIAIAILILILIIVCLIKRNRGGKYPVQEKEAALGKDPEKGDEDGGFPEYNKPLTAEPDDTKGSRPSLNSLVKPMGSETDSMAEYGDGEGGKFNEDGSFIGLYGGEKKPRQAAGDQPAEQPSALSTFV</sequence>
<protein>
    <submittedName>
        <fullName evidence="9">Neuroglian-like isoform X1</fullName>
    </submittedName>
</protein>
<accession>A0ABM1E5G7</accession>
<keyword evidence="4 6" id="KW-0472">Membrane</keyword>
<keyword evidence="8" id="KW-1185">Reference proteome</keyword>
<organism evidence="8 9">
    <name type="scientific">Priapulus caudatus</name>
    <name type="common">Priapulid worm</name>
    <dbReference type="NCBI Taxonomy" id="37621"/>
    <lineage>
        <taxon>Eukaryota</taxon>
        <taxon>Metazoa</taxon>
        <taxon>Ecdysozoa</taxon>
        <taxon>Scalidophora</taxon>
        <taxon>Priapulida</taxon>
        <taxon>Priapulimorpha</taxon>
        <taxon>Priapulimorphida</taxon>
        <taxon>Priapulidae</taxon>
        <taxon>Priapulus</taxon>
    </lineage>
</organism>
<feature type="domain" description="Neurofascin/L1/NrCAM C-terminal" evidence="7">
    <location>
        <begin position="85"/>
        <end position="174"/>
    </location>
</feature>
<evidence type="ECO:0000256" key="1">
    <source>
        <dbReference type="ARBA" id="ARBA00004167"/>
    </source>
</evidence>
<keyword evidence="2 6" id="KW-0812">Transmembrane</keyword>
<evidence type="ECO:0000256" key="5">
    <source>
        <dbReference type="SAM" id="MobiDB-lite"/>
    </source>
</evidence>
<evidence type="ECO:0000256" key="2">
    <source>
        <dbReference type="ARBA" id="ARBA00022692"/>
    </source>
</evidence>
<feature type="region of interest" description="Disordered" evidence="5">
    <location>
        <begin position="95"/>
        <end position="195"/>
    </location>
</feature>
<evidence type="ECO:0000313" key="9">
    <source>
        <dbReference type="RefSeq" id="XP_014667438.1"/>
    </source>
</evidence>
<dbReference type="InterPro" id="IPR026966">
    <property type="entry name" value="Neurofascin/L1/NrCAM_C"/>
</dbReference>
<gene>
    <name evidence="9" type="primary">LOC106809013</name>
</gene>
<comment type="subcellular location">
    <subcellularLocation>
        <location evidence="1">Membrane</location>
        <topology evidence="1">Single-pass membrane protein</topology>
    </subcellularLocation>
</comment>
<dbReference type="Proteomes" id="UP000695022">
    <property type="component" value="Unplaced"/>
</dbReference>
<evidence type="ECO:0000256" key="4">
    <source>
        <dbReference type="ARBA" id="ARBA00023136"/>
    </source>
</evidence>
<feature type="compositionally biased region" description="Basic and acidic residues" evidence="5">
    <location>
        <begin position="95"/>
        <end position="106"/>
    </location>
</feature>
<evidence type="ECO:0000256" key="6">
    <source>
        <dbReference type="SAM" id="Phobius"/>
    </source>
</evidence>
<evidence type="ECO:0000256" key="3">
    <source>
        <dbReference type="ARBA" id="ARBA00022989"/>
    </source>
</evidence>
<dbReference type="RefSeq" id="XP_014667438.1">
    <property type="nucleotide sequence ID" value="XM_014811952.1"/>
</dbReference>
<dbReference type="Pfam" id="PF13882">
    <property type="entry name" value="Bravo_FIGEY"/>
    <property type="match status" value="1"/>
</dbReference>
<evidence type="ECO:0000313" key="8">
    <source>
        <dbReference type="Proteomes" id="UP000695022"/>
    </source>
</evidence>
<dbReference type="GeneID" id="106809013"/>
<reference evidence="9" key="1">
    <citation type="submission" date="2025-08" db="UniProtKB">
        <authorList>
            <consortium name="RefSeq"/>
        </authorList>
    </citation>
    <scope>IDENTIFICATION</scope>
</reference>
<evidence type="ECO:0000259" key="7">
    <source>
        <dbReference type="Pfam" id="PF13882"/>
    </source>
</evidence>
<feature type="transmembrane region" description="Helical" evidence="6">
    <location>
        <begin position="63"/>
        <end position="84"/>
    </location>
</feature>
<name>A0ABM1E5G7_PRICU</name>
<proteinExistence type="predicted"/>